<evidence type="ECO:0000256" key="1">
    <source>
        <dbReference type="ARBA" id="ARBA00009254"/>
    </source>
</evidence>
<dbReference type="NCBIfam" id="TIGR00012">
    <property type="entry name" value="L29"/>
    <property type="match status" value="1"/>
</dbReference>
<dbReference type="PROSITE" id="PS00579">
    <property type="entry name" value="RIBOSOMAL_L29"/>
    <property type="match status" value="1"/>
</dbReference>
<evidence type="ECO:0000313" key="6">
    <source>
        <dbReference type="EMBL" id="KKR30297.1"/>
    </source>
</evidence>
<keyword evidence="2 6" id="KW-0689">Ribosomal protein</keyword>
<comment type="caution">
    <text evidence="6">The sequence shown here is derived from an EMBL/GenBank/DDBJ whole genome shotgun (WGS) entry which is preliminary data.</text>
</comment>
<dbReference type="Gene3D" id="1.10.287.310">
    <property type="match status" value="1"/>
</dbReference>
<dbReference type="InterPro" id="IPR036049">
    <property type="entry name" value="Ribosomal_uL29_sf"/>
</dbReference>
<evidence type="ECO:0000256" key="5">
    <source>
        <dbReference type="ARBA" id="ARBA00035476"/>
    </source>
</evidence>
<name>A0A0G0SXH1_9BACT</name>
<dbReference type="InterPro" id="IPR001854">
    <property type="entry name" value="Ribosomal_uL29"/>
</dbReference>
<dbReference type="InterPro" id="IPR018254">
    <property type="entry name" value="Ribosomal_uL29_CS"/>
</dbReference>
<dbReference type="GO" id="GO:0005840">
    <property type="term" value="C:ribosome"/>
    <property type="evidence" value="ECO:0007669"/>
    <property type="project" value="UniProtKB-KW"/>
</dbReference>
<dbReference type="SUPFAM" id="SSF46561">
    <property type="entry name" value="Ribosomal protein L29 (L29p)"/>
    <property type="match status" value="1"/>
</dbReference>
<reference evidence="6 7" key="1">
    <citation type="journal article" date="2015" name="Nature">
        <title>rRNA introns, odd ribosomes, and small enigmatic genomes across a large radiation of phyla.</title>
        <authorList>
            <person name="Brown C.T."/>
            <person name="Hug L.A."/>
            <person name="Thomas B.C."/>
            <person name="Sharon I."/>
            <person name="Castelle C.J."/>
            <person name="Singh A."/>
            <person name="Wilkins M.J."/>
            <person name="Williams K.H."/>
            <person name="Banfield J.F."/>
        </authorList>
    </citation>
    <scope>NUCLEOTIDE SEQUENCE [LARGE SCALE GENOMIC DNA]</scope>
</reference>
<sequence length="78" mass="9000">MKKKDIISLRSKEAIELAKLVGQMRLEIVKTKANISASKEKNLKKVKNLRHDLAQVVTLMREKQIMEKAKGEIKEEIK</sequence>
<comment type="similarity">
    <text evidence="1">Belongs to the universal ribosomal protein uL29 family.</text>
</comment>
<dbReference type="GO" id="GO:0006412">
    <property type="term" value="P:translation"/>
    <property type="evidence" value="ECO:0007669"/>
    <property type="project" value="InterPro"/>
</dbReference>
<proteinExistence type="inferred from homology"/>
<evidence type="ECO:0000313" key="7">
    <source>
        <dbReference type="Proteomes" id="UP000034793"/>
    </source>
</evidence>
<gene>
    <name evidence="6" type="ORF">UT61_C0009G0030</name>
</gene>
<dbReference type="Proteomes" id="UP000034793">
    <property type="component" value="Unassembled WGS sequence"/>
</dbReference>
<accession>A0A0G0SXH1</accession>
<dbReference type="GO" id="GO:0003735">
    <property type="term" value="F:structural constituent of ribosome"/>
    <property type="evidence" value="ECO:0007669"/>
    <property type="project" value="InterPro"/>
</dbReference>
<dbReference type="EMBL" id="LBXL01000009">
    <property type="protein sequence ID" value="KKR30297.1"/>
    <property type="molecule type" value="Genomic_DNA"/>
</dbReference>
<dbReference type="GO" id="GO:1990904">
    <property type="term" value="C:ribonucleoprotein complex"/>
    <property type="evidence" value="ECO:0007669"/>
    <property type="project" value="UniProtKB-KW"/>
</dbReference>
<protein>
    <recommendedName>
        <fullName evidence="4">Large ribosomal subunit protein uL29</fullName>
    </recommendedName>
    <alternativeName>
        <fullName evidence="5">50S ribosomal protein L29</fullName>
    </alternativeName>
</protein>
<dbReference type="AlphaFoldDB" id="A0A0G0SXH1"/>
<keyword evidence="3" id="KW-0687">Ribonucleoprotein</keyword>
<organism evidence="6 7">
    <name type="scientific">Candidatus Woesebacteria bacterium GW2011_GWA1_39_8</name>
    <dbReference type="NCBI Taxonomy" id="1618552"/>
    <lineage>
        <taxon>Bacteria</taxon>
        <taxon>Candidatus Woeseibacteriota</taxon>
    </lineage>
</organism>
<evidence type="ECO:0000256" key="2">
    <source>
        <dbReference type="ARBA" id="ARBA00022980"/>
    </source>
</evidence>
<evidence type="ECO:0000256" key="3">
    <source>
        <dbReference type="ARBA" id="ARBA00023274"/>
    </source>
</evidence>
<evidence type="ECO:0000256" key="4">
    <source>
        <dbReference type="ARBA" id="ARBA00035204"/>
    </source>
</evidence>